<reference evidence="1 2" key="1">
    <citation type="submission" date="2021-02" db="EMBL/GenBank/DDBJ databases">
        <title>Niveibacterium changnyeongensis HC41.</title>
        <authorList>
            <person name="Kang M."/>
        </authorList>
    </citation>
    <scope>NUCLEOTIDE SEQUENCE [LARGE SCALE GENOMIC DNA]</scope>
    <source>
        <strain evidence="1 2">HC41</strain>
    </source>
</reference>
<keyword evidence="2" id="KW-1185">Reference proteome</keyword>
<name>A0ABX7MA86_9RHOO</name>
<gene>
    <name evidence="1" type="ORF">JY500_06630</name>
</gene>
<dbReference type="Proteomes" id="UP000663570">
    <property type="component" value="Chromosome"/>
</dbReference>
<accession>A0ABX7MA86</accession>
<protein>
    <submittedName>
        <fullName evidence="1">Uncharacterized protein</fullName>
    </submittedName>
</protein>
<dbReference type="RefSeq" id="WP_206255632.1">
    <property type="nucleotide sequence ID" value="NZ_CP071060.1"/>
</dbReference>
<sequence length="115" mass="12883">MTQRQAFRPAVEAHLNAQLAAPLGTTISLAPDDILQQFRVGRWRIVYVNTTISDEAFLFYDGRPDRRPAYLADWAGAATFDEGPEIIAWLQKDLPGLPAKLAACFAWHVTQARDK</sequence>
<evidence type="ECO:0000313" key="1">
    <source>
        <dbReference type="EMBL" id="QSI78299.1"/>
    </source>
</evidence>
<organism evidence="1 2">
    <name type="scientific">Niveibacterium microcysteis</name>
    <dbReference type="NCBI Taxonomy" id="2811415"/>
    <lineage>
        <taxon>Bacteria</taxon>
        <taxon>Pseudomonadati</taxon>
        <taxon>Pseudomonadota</taxon>
        <taxon>Betaproteobacteria</taxon>
        <taxon>Rhodocyclales</taxon>
        <taxon>Rhodocyclaceae</taxon>
        <taxon>Niveibacterium</taxon>
    </lineage>
</organism>
<dbReference type="EMBL" id="CP071060">
    <property type="protein sequence ID" value="QSI78299.1"/>
    <property type="molecule type" value="Genomic_DNA"/>
</dbReference>
<proteinExistence type="predicted"/>
<evidence type="ECO:0000313" key="2">
    <source>
        <dbReference type="Proteomes" id="UP000663570"/>
    </source>
</evidence>